<comment type="caution">
    <text evidence="2">The sequence shown here is derived from an EMBL/GenBank/DDBJ whole genome shotgun (WGS) entry which is preliminary data.</text>
</comment>
<gene>
    <name evidence="2" type="ORF">FHL15_010841</name>
</gene>
<evidence type="ECO:0000256" key="1">
    <source>
        <dbReference type="SAM" id="Coils"/>
    </source>
</evidence>
<reference evidence="3" key="1">
    <citation type="submission" date="2019-06" db="EMBL/GenBank/DDBJ databases">
        <title>Draft genome sequence of the griseofulvin-producing fungus Xylaria cubensis strain G536.</title>
        <authorList>
            <person name="Mead M.E."/>
            <person name="Raja H.A."/>
            <person name="Steenwyk J.L."/>
            <person name="Knowles S.L."/>
            <person name="Oberlies N.H."/>
            <person name="Rokas A."/>
        </authorList>
    </citation>
    <scope>NUCLEOTIDE SEQUENCE [LARGE SCALE GENOMIC DNA]</scope>
    <source>
        <strain evidence="3">G536</strain>
    </source>
</reference>
<accession>A0A553HJZ6</accession>
<sequence length="377" mass="43269">MASSWTPGDDNRPYTGRRAIQNRILLDPIIYAPHQDSQALSQRADNEAKTWNQHANFMECEIDQAEGDIQALKRALEVAEARYSRLSRRLYKLRDFDPRIHRIVSRGFVKRAEEAQNKIESLEKELSKKTNEHESIVSLWQEALRELEETKSSKKSLTVDDDAMTSGWKQLQFIIRNISIWCFYGLGTSSTGILTDRDLGRYRQLMPMSSRLPTEYSTMKLFAAINKDRQNGDKIPASDFHAFRAQTGQIITTSMNVDLTICDNLKAELKAQLQLFTSPEEAQEVHRQLDNIIDKAVDLAMLFLRARCYYYLGRMNRSSELRFNTNTMEDVDGNEGEDRMVLSIISPALFKDGNSKGENYEESIMLAKPVVWCGEMA</sequence>
<keyword evidence="3" id="KW-1185">Reference proteome</keyword>
<dbReference type="STRING" id="2512241.A0A553HJZ6"/>
<protein>
    <submittedName>
        <fullName evidence="2">Uncharacterized protein</fullName>
    </submittedName>
</protein>
<dbReference type="EMBL" id="VFLP01000093">
    <property type="protein sequence ID" value="TRX88274.1"/>
    <property type="molecule type" value="Genomic_DNA"/>
</dbReference>
<organism evidence="2 3">
    <name type="scientific">Xylaria flabelliformis</name>
    <dbReference type="NCBI Taxonomy" id="2512241"/>
    <lineage>
        <taxon>Eukaryota</taxon>
        <taxon>Fungi</taxon>
        <taxon>Dikarya</taxon>
        <taxon>Ascomycota</taxon>
        <taxon>Pezizomycotina</taxon>
        <taxon>Sordariomycetes</taxon>
        <taxon>Xylariomycetidae</taxon>
        <taxon>Xylariales</taxon>
        <taxon>Xylariaceae</taxon>
        <taxon>Xylaria</taxon>
    </lineage>
</organism>
<keyword evidence="1" id="KW-0175">Coiled coil</keyword>
<dbReference type="Proteomes" id="UP000319160">
    <property type="component" value="Unassembled WGS sequence"/>
</dbReference>
<feature type="coiled-coil region" evidence="1">
    <location>
        <begin position="55"/>
        <end position="139"/>
    </location>
</feature>
<dbReference type="OrthoDB" id="5213630at2759"/>
<evidence type="ECO:0000313" key="3">
    <source>
        <dbReference type="Proteomes" id="UP000319160"/>
    </source>
</evidence>
<proteinExistence type="predicted"/>
<dbReference type="AlphaFoldDB" id="A0A553HJZ6"/>
<name>A0A553HJZ6_9PEZI</name>
<evidence type="ECO:0000313" key="2">
    <source>
        <dbReference type="EMBL" id="TRX88274.1"/>
    </source>
</evidence>